<comment type="caution">
    <text evidence="8">The sequence shown here is derived from an EMBL/GenBank/DDBJ whole genome shotgun (WGS) entry which is preliminary data.</text>
</comment>
<accession>A0ABV5LGX0</accession>
<keyword evidence="3 7" id="KW-0812">Transmembrane</keyword>
<gene>
    <name evidence="8" type="primary">efeU</name>
    <name evidence="8" type="ORF">ACFFUA_29030</name>
</gene>
<feature type="transmembrane region" description="Helical" evidence="7">
    <location>
        <begin position="149"/>
        <end position="167"/>
    </location>
</feature>
<dbReference type="EMBL" id="JBHMDI010000118">
    <property type="protein sequence ID" value="MFB9351429.1"/>
    <property type="molecule type" value="Genomic_DNA"/>
</dbReference>
<proteinExistence type="inferred from homology"/>
<dbReference type="PANTHER" id="PTHR31632:SF2">
    <property type="entry name" value="PLASMA MEMBRANE IRON PERMEASE"/>
    <property type="match status" value="1"/>
</dbReference>
<dbReference type="Pfam" id="PF03239">
    <property type="entry name" value="FTR1"/>
    <property type="match status" value="1"/>
</dbReference>
<feature type="transmembrane region" description="Helical" evidence="7">
    <location>
        <begin position="179"/>
        <end position="199"/>
    </location>
</feature>
<keyword evidence="5 7" id="KW-0472">Membrane</keyword>
<feature type="transmembrane region" description="Helical" evidence="7">
    <location>
        <begin position="70"/>
        <end position="88"/>
    </location>
</feature>
<feature type="region of interest" description="Disordered" evidence="6">
    <location>
        <begin position="271"/>
        <end position="293"/>
    </location>
</feature>
<evidence type="ECO:0000256" key="3">
    <source>
        <dbReference type="ARBA" id="ARBA00022692"/>
    </source>
</evidence>
<evidence type="ECO:0000313" key="9">
    <source>
        <dbReference type="Proteomes" id="UP001589753"/>
    </source>
</evidence>
<feature type="transmembrane region" description="Helical" evidence="7">
    <location>
        <begin position="108"/>
        <end position="129"/>
    </location>
</feature>
<dbReference type="RefSeq" id="WP_030834069.1">
    <property type="nucleotide sequence ID" value="NZ_JBHMDI010000118.1"/>
</dbReference>
<keyword evidence="9" id="KW-1185">Reference proteome</keyword>
<feature type="transmembrane region" description="Helical" evidence="7">
    <location>
        <begin position="38"/>
        <end position="58"/>
    </location>
</feature>
<reference evidence="8 9" key="1">
    <citation type="submission" date="2024-09" db="EMBL/GenBank/DDBJ databases">
        <authorList>
            <person name="Sun Q."/>
            <person name="Mori K."/>
        </authorList>
    </citation>
    <scope>NUCLEOTIDE SEQUENCE [LARGE SCALE GENOMIC DNA]</scope>
    <source>
        <strain evidence="8 9">JCM 9767</strain>
    </source>
</reference>
<evidence type="ECO:0000313" key="8">
    <source>
        <dbReference type="EMBL" id="MFB9351429.1"/>
    </source>
</evidence>
<comment type="similarity">
    <text evidence="2">Belongs to the oxidase-dependent Fe transporter (OFeT) (TC 9.A.10.1) family.</text>
</comment>
<dbReference type="PANTHER" id="PTHR31632">
    <property type="entry name" value="IRON TRANSPORTER FTH1"/>
    <property type="match status" value="1"/>
</dbReference>
<evidence type="ECO:0000256" key="6">
    <source>
        <dbReference type="SAM" id="MobiDB-lite"/>
    </source>
</evidence>
<evidence type="ECO:0000256" key="1">
    <source>
        <dbReference type="ARBA" id="ARBA00004141"/>
    </source>
</evidence>
<keyword evidence="4 7" id="KW-1133">Transmembrane helix</keyword>
<evidence type="ECO:0000256" key="7">
    <source>
        <dbReference type="SAM" id="Phobius"/>
    </source>
</evidence>
<feature type="transmembrane region" description="Helical" evidence="7">
    <location>
        <begin position="247"/>
        <end position="267"/>
    </location>
</feature>
<name>A0ABV5LGX0_9ACTN</name>
<comment type="subcellular location">
    <subcellularLocation>
        <location evidence="1">Membrane</location>
        <topology evidence="1">Multi-pass membrane protein</topology>
    </subcellularLocation>
</comment>
<evidence type="ECO:0000256" key="5">
    <source>
        <dbReference type="ARBA" id="ARBA00023136"/>
    </source>
</evidence>
<organism evidence="8 9">
    <name type="scientific">Streptomyces heliomycini</name>
    <dbReference type="NCBI Taxonomy" id="284032"/>
    <lineage>
        <taxon>Bacteria</taxon>
        <taxon>Bacillati</taxon>
        <taxon>Actinomycetota</taxon>
        <taxon>Actinomycetes</taxon>
        <taxon>Kitasatosporales</taxon>
        <taxon>Streptomycetaceae</taxon>
        <taxon>Streptomyces</taxon>
    </lineage>
</organism>
<protein>
    <submittedName>
        <fullName evidence="8">Iron uptake transporter permease EfeU</fullName>
    </submittedName>
</protein>
<dbReference type="InterPro" id="IPR004923">
    <property type="entry name" value="FTR1/Fip1/EfeU"/>
</dbReference>
<dbReference type="NCBIfam" id="NF041756">
    <property type="entry name" value="EfeU"/>
    <property type="match status" value="1"/>
</dbReference>
<evidence type="ECO:0000256" key="2">
    <source>
        <dbReference type="ARBA" id="ARBA00008333"/>
    </source>
</evidence>
<evidence type="ECO:0000256" key="4">
    <source>
        <dbReference type="ARBA" id="ARBA00022989"/>
    </source>
</evidence>
<dbReference type="Proteomes" id="UP001589753">
    <property type="component" value="Unassembled WGS sequence"/>
</dbReference>
<sequence length="293" mass="31197">MFSNYLIGLREGLEASLVVCILIAYLVKTGRRDALKPVWAGIGVAVALALGFGCALEFGSQELTFEAQEALGGSLSVLAVCLVTWMVFWMRRTARHLKAELHGKLDAALAMGTGALVVTAFLAVGREGLETALFVWASVHAAGDGSPRPLIGVALGLATAVLLGWLFYRGALRINLAKFFTWTGALLVVVAAGVLAYGFHDLQEADWLPGLTDLAFDISGTIPPDSWYGTLLKGVFNFQPDPTVLQVTVWLLYLVPALALFLAPVGFASGKGKVKEPDEQGSRPSKAPRTPQA</sequence>